<dbReference type="PANTHER" id="PTHR46797">
    <property type="entry name" value="HTH-TYPE TRANSCRIPTIONAL REGULATOR"/>
    <property type="match status" value="1"/>
</dbReference>
<dbReference type="SMART" id="SM00530">
    <property type="entry name" value="HTH_XRE"/>
    <property type="match status" value="1"/>
</dbReference>
<dbReference type="EMBL" id="QFFZ01000002">
    <property type="protein sequence ID" value="TEB13456.1"/>
    <property type="molecule type" value="Genomic_DNA"/>
</dbReference>
<dbReference type="Gene3D" id="1.10.260.40">
    <property type="entry name" value="lambda repressor-like DNA-binding domains"/>
    <property type="match status" value="1"/>
</dbReference>
<dbReference type="Pfam" id="PF01381">
    <property type="entry name" value="HTH_3"/>
    <property type="match status" value="1"/>
</dbReference>
<feature type="domain" description="HTH cro/C1-type" evidence="2">
    <location>
        <begin position="12"/>
        <end position="66"/>
    </location>
</feature>
<dbReference type="InterPro" id="IPR050807">
    <property type="entry name" value="TransReg_Diox_bact_type"/>
</dbReference>
<accession>A0A4Y7RXI5</accession>
<dbReference type="AlphaFoldDB" id="A0A4Y7RXI5"/>
<proteinExistence type="predicted"/>
<comment type="caution">
    <text evidence="3">The sequence shown here is derived from an EMBL/GenBank/DDBJ whole genome shotgun (WGS) entry which is preliminary data.</text>
</comment>
<gene>
    <name evidence="3" type="primary">sinR</name>
    <name evidence="3" type="ORF">Pmgp_00350</name>
</gene>
<organism evidence="3 4">
    <name type="scientific">Pelotomaculum propionicicum</name>
    <dbReference type="NCBI Taxonomy" id="258475"/>
    <lineage>
        <taxon>Bacteria</taxon>
        <taxon>Bacillati</taxon>
        <taxon>Bacillota</taxon>
        <taxon>Clostridia</taxon>
        <taxon>Eubacteriales</taxon>
        <taxon>Desulfotomaculaceae</taxon>
        <taxon>Pelotomaculum</taxon>
    </lineage>
</organism>
<dbReference type="PROSITE" id="PS50943">
    <property type="entry name" value="HTH_CROC1"/>
    <property type="match status" value="1"/>
</dbReference>
<dbReference type="SUPFAM" id="SSF47413">
    <property type="entry name" value="lambda repressor-like DNA-binding domains"/>
    <property type="match status" value="1"/>
</dbReference>
<evidence type="ECO:0000313" key="3">
    <source>
        <dbReference type="EMBL" id="TEB13456.1"/>
    </source>
</evidence>
<dbReference type="GO" id="GO:0005829">
    <property type="term" value="C:cytosol"/>
    <property type="evidence" value="ECO:0007669"/>
    <property type="project" value="TreeGrafter"/>
</dbReference>
<dbReference type="CDD" id="cd00093">
    <property type="entry name" value="HTH_XRE"/>
    <property type="match status" value="1"/>
</dbReference>
<reference evidence="3 4" key="1">
    <citation type="journal article" date="2018" name="Environ. Microbiol.">
        <title>Novel energy conservation strategies and behaviour of Pelotomaculum schinkii driving syntrophic propionate catabolism.</title>
        <authorList>
            <person name="Hidalgo-Ahumada C.A.P."/>
            <person name="Nobu M.K."/>
            <person name="Narihiro T."/>
            <person name="Tamaki H."/>
            <person name="Liu W.T."/>
            <person name="Kamagata Y."/>
            <person name="Stams A.J.M."/>
            <person name="Imachi H."/>
            <person name="Sousa D.Z."/>
        </authorList>
    </citation>
    <scope>NUCLEOTIDE SEQUENCE [LARGE SCALE GENOMIC DNA]</scope>
    <source>
        <strain evidence="3 4">MGP</strain>
    </source>
</reference>
<evidence type="ECO:0000259" key="2">
    <source>
        <dbReference type="PROSITE" id="PS50943"/>
    </source>
</evidence>
<keyword evidence="4" id="KW-1185">Reference proteome</keyword>
<dbReference type="InterPro" id="IPR001387">
    <property type="entry name" value="Cro/C1-type_HTH"/>
</dbReference>
<dbReference type="RefSeq" id="WP_134212236.1">
    <property type="nucleotide sequence ID" value="NZ_QFFZ01000002.1"/>
</dbReference>
<dbReference type="Proteomes" id="UP000297597">
    <property type="component" value="Unassembled WGS sequence"/>
</dbReference>
<dbReference type="GO" id="GO:0003700">
    <property type="term" value="F:DNA-binding transcription factor activity"/>
    <property type="evidence" value="ECO:0007669"/>
    <property type="project" value="TreeGrafter"/>
</dbReference>
<evidence type="ECO:0000313" key="4">
    <source>
        <dbReference type="Proteomes" id="UP000297597"/>
    </source>
</evidence>
<protein>
    <submittedName>
        <fullName evidence="3">HTH-type transcriptional regulator SinR</fullName>
    </submittedName>
</protein>
<keyword evidence="1" id="KW-0238">DNA-binding</keyword>
<dbReference type="InterPro" id="IPR010982">
    <property type="entry name" value="Lambda_DNA-bd_dom_sf"/>
</dbReference>
<dbReference type="PANTHER" id="PTHR46797:SF1">
    <property type="entry name" value="METHYLPHOSPHONATE SYNTHASE"/>
    <property type="match status" value="1"/>
</dbReference>
<evidence type="ECO:0000256" key="1">
    <source>
        <dbReference type="ARBA" id="ARBA00023125"/>
    </source>
</evidence>
<name>A0A4Y7RXI5_9FIRM</name>
<dbReference type="GO" id="GO:0003677">
    <property type="term" value="F:DNA binding"/>
    <property type="evidence" value="ECO:0007669"/>
    <property type="project" value="UniProtKB-KW"/>
</dbReference>
<sequence>MSELLRICGRNIRQYRKKKDLTLGKMSRGLGITGAYLGYLERGQRNPSLLTLGKIADILEISPDLLLRKPQDKFDEALNGLHDLLVQFKEVEHVIFLKEVMESYLRLLLK</sequence>
<dbReference type="OrthoDB" id="371153at2"/>